<feature type="transmembrane region" description="Helical" evidence="1">
    <location>
        <begin position="161"/>
        <end position="178"/>
    </location>
</feature>
<protein>
    <submittedName>
        <fullName evidence="3">Threonine/homoserine efflux transporter RhtA</fullName>
    </submittedName>
</protein>
<dbReference type="Proteomes" id="UP000199286">
    <property type="component" value="Unassembled WGS sequence"/>
</dbReference>
<dbReference type="GO" id="GO:0016020">
    <property type="term" value="C:membrane"/>
    <property type="evidence" value="ECO:0007669"/>
    <property type="project" value="InterPro"/>
</dbReference>
<dbReference type="RefSeq" id="WP_245710773.1">
    <property type="nucleotide sequence ID" value="NZ_FNPF01000003.1"/>
</dbReference>
<feature type="transmembrane region" description="Helical" evidence="1">
    <location>
        <begin position="82"/>
        <end position="100"/>
    </location>
</feature>
<feature type="transmembrane region" description="Helical" evidence="1">
    <location>
        <begin position="17"/>
        <end position="37"/>
    </location>
</feature>
<dbReference type="PANTHER" id="PTHR22911">
    <property type="entry name" value="ACYL-MALONYL CONDENSING ENZYME-RELATED"/>
    <property type="match status" value="1"/>
</dbReference>
<dbReference type="AlphaFoldDB" id="A0A1H3GUZ7"/>
<dbReference type="STRING" id="321339.SAMN05444340_10351"/>
<dbReference type="InterPro" id="IPR037185">
    <property type="entry name" value="EmrE-like"/>
</dbReference>
<feature type="transmembrane region" description="Helical" evidence="1">
    <location>
        <begin position="224"/>
        <end position="244"/>
    </location>
</feature>
<feature type="transmembrane region" description="Helical" evidence="1">
    <location>
        <begin position="256"/>
        <end position="275"/>
    </location>
</feature>
<organism evidence="3 4">
    <name type="scientific">Citreimonas salinaria</name>
    <dbReference type="NCBI Taxonomy" id="321339"/>
    <lineage>
        <taxon>Bacteria</taxon>
        <taxon>Pseudomonadati</taxon>
        <taxon>Pseudomonadota</taxon>
        <taxon>Alphaproteobacteria</taxon>
        <taxon>Rhodobacterales</taxon>
        <taxon>Roseobacteraceae</taxon>
        <taxon>Citreimonas</taxon>
    </lineage>
</organism>
<dbReference type="PANTHER" id="PTHR22911:SF135">
    <property type="entry name" value="BLR4310 PROTEIN"/>
    <property type="match status" value="1"/>
</dbReference>
<proteinExistence type="predicted"/>
<feature type="transmembrane region" description="Helical" evidence="1">
    <location>
        <begin position="137"/>
        <end position="155"/>
    </location>
</feature>
<reference evidence="3 4" key="1">
    <citation type="submission" date="2016-10" db="EMBL/GenBank/DDBJ databases">
        <authorList>
            <person name="de Groot N.N."/>
        </authorList>
    </citation>
    <scope>NUCLEOTIDE SEQUENCE [LARGE SCALE GENOMIC DNA]</scope>
    <source>
        <strain evidence="3 4">DSM 26880</strain>
    </source>
</reference>
<keyword evidence="1" id="KW-1133">Transmembrane helix</keyword>
<keyword evidence="1" id="KW-0812">Transmembrane</keyword>
<name>A0A1H3GUZ7_9RHOB</name>
<feature type="transmembrane region" description="Helical" evidence="1">
    <location>
        <begin position="106"/>
        <end position="125"/>
    </location>
</feature>
<keyword evidence="4" id="KW-1185">Reference proteome</keyword>
<evidence type="ECO:0000259" key="2">
    <source>
        <dbReference type="Pfam" id="PF00892"/>
    </source>
</evidence>
<dbReference type="SUPFAM" id="SSF103481">
    <property type="entry name" value="Multidrug resistance efflux transporter EmrE"/>
    <property type="match status" value="2"/>
</dbReference>
<feature type="transmembrane region" description="Helical" evidence="1">
    <location>
        <begin position="49"/>
        <end position="70"/>
    </location>
</feature>
<evidence type="ECO:0000313" key="3">
    <source>
        <dbReference type="EMBL" id="SDY06870.1"/>
    </source>
</evidence>
<evidence type="ECO:0000313" key="4">
    <source>
        <dbReference type="Proteomes" id="UP000199286"/>
    </source>
</evidence>
<feature type="transmembrane region" description="Helical" evidence="1">
    <location>
        <begin position="190"/>
        <end position="212"/>
    </location>
</feature>
<dbReference type="Pfam" id="PF00892">
    <property type="entry name" value="EamA"/>
    <property type="match status" value="2"/>
</dbReference>
<evidence type="ECO:0000256" key="1">
    <source>
        <dbReference type="SAM" id="Phobius"/>
    </source>
</evidence>
<dbReference type="InterPro" id="IPR000620">
    <property type="entry name" value="EamA_dom"/>
</dbReference>
<feature type="domain" description="EamA" evidence="2">
    <location>
        <begin position="18"/>
        <end position="151"/>
    </location>
</feature>
<feature type="domain" description="EamA" evidence="2">
    <location>
        <begin position="163"/>
        <end position="294"/>
    </location>
</feature>
<gene>
    <name evidence="3" type="ORF">SAMN05444340_10351</name>
</gene>
<keyword evidence="1" id="KW-0472">Membrane</keyword>
<accession>A0A1H3GUZ7</accession>
<sequence>MTTQSQQPGMLRIPDNVLGMILMVVAMLLLPVGDTFAKLLTDRLHLHPVVVTFARLLAQGLFLIPAALLLRHRLRGPMLSPVVALSGGLIMVTLTSLIWAFSVMPIATAIAIFFVEPLILTALVGPLLGETVGPRRLIAVAVGLVGALIVIRPGGALGPAAALPLLAAFAYALNMIVLRRASALRSGLTIQCGATFYACIGMATLLVALRGFGADQPALDQVPAWGWAAILAAGAFAACSFVLIAEAFRRVEAGTLAPFQYLEIIGATAAGYIVFGDFPDLWTWVGVAIILGSGLYVFWRERLPANREAVVAGRRKSRRFRLR</sequence>
<dbReference type="EMBL" id="FNPF01000003">
    <property type="protein sequence ID" value="SDY06870.1"/>
    <property type="molecule type" value="Genomic_DNA"/>
</dbReference>
<dbReference type="Gene3D" id="1.10.3730.20">
    <property type="match status" value="1"/>
</dbReference>
<feature type="transmembrane region" description="Helical" evidence="1">
    <location>
        <begin position="281"/>
        <end position="299"/>
    </location>
</feature>